<organism evidence="1 2">
    <name type="scientific">Sporosarcina siberiensis</name>
    <dbReference type="NCBI Taxonomy" id="1365606"/>
    <lineage>
        <taxon>Bacteria</taxon>
        <taxon>Bacillati</taxon>
        <taxon>Bacillota</taxon>
        <taxon>Bacilli</taxon>
        <taxon>Bacillales</taxon>
        <taxon>Caryophanaceae</taxon>
        <taxon>Sporosarcina</taxon>
    </lineage>
</organism>
<name>A0ABW4SAX9_9BACL</name>
<evidence type="ECO:0000313" key="2">
    <source>
        <dbReference type="Proteomes" id="UP001597218"/>
    </source>
</evidence>
<dbReference type="Proteomes" id="UP001597218">
    <property type="component" value="Unassembled WGS sequence"/>
</dbReference>
<dbReference type="EMBL" id="JBHUGI010000001">
    <property type="protein sequence ID" value="MFD1926478.1"/>
    <property type="molecule type" value="Genomic_DNA"/>
</dbReference>
<protein>
    <submittedName>
        <fullName evidence="1">Uncharacterized protein</fullName>
    </submittedName>
</protein>
<dbReference type="RefSeq" id="WP_381535092.1">
    <property type="nucleotide sequence ID" value="NZ_JBHUGI010000001.1"/>
</dbReference>
<sequence>MSVFHENYTLGLIKEVGEDDVLLTVNNIDIVVPLSEGNRQAVLDAVTEGVFLIPYDSKNNELLMTVEEAILYEAFPETALDELKGATEDIPEE</sequence>
<proteinExistence type="predicted"/>
<evidence type="ECO:0000313" key="1">
    <source>
        <dbReference type="EMBL" id="MFD1926478.1"/>
    </source>
</evidence>
<keyword evidence="2" id="KW-1185">Reference proteome</keyword>
<comment type="caution">
    <text evidence="1">The sequence shown here is derived from an EMBL/GenBank/DDBJ whole genome shotgun (WGS) entry which is preliminary data.</text>
</comment>
<reference evidence="2" key="1">
    <citation type="journal article" date="2019" name="Int. J. Syst. Evol. Microbiol.">
        <title>The Global Catalogue of Microorganisms (GCM) 10K type strain sequencing project: providing services to taxonomists for standard genome sequencing and annotation.</title>
        <authorList>
            <consortium name="The Broad Institute Genomics Platform"/>
            <consortium name="The Broad Institute Genome Sequencing Center for Infectious Disease"/>
            <person name="Wu L."/>
            <person name="Ma J."/>
        </authorList>
    </citation>
    <scope>NUCLEOTIDE SEQUENCE [LARGE SCALE GENOMIC DNA]</scope>
    <source>
        <strain evidence="2">CGMCC 4.7177</strain>
    </source>
</reference>
<gene>
    <name evidence="1" type="ORF">ACFSFY_00125</name>
</gene>
<accession>A0ABW4SAX9</accession>